<gene>
    <name evidence="4" type="ORF">HLASA_0383</name>
    <name evidence="3" type="ORF">HLASF_0384</name>
</gene>
<keyword evidence="1" id="KW-0812">Transmembrane</keyword>
<dbReference type="Proteomes" id="UP000060390">
    <property type="component" value="Chromosome"/>
</dbReference>
<feature type="transmembrane region" description="Helical" evidence="1">
    <location>
        <begin position="189"/>
        <end position="209"/>
    </location>
</feature>
<dbReference type="InterPro" id="IPR037185">
    <property type="entry name" value="EmrE-like"/>
</dbReference>
<reference evidence="4 5" key="3">
    <citation type="journal article" date="2016" name="Stand. Genomic Sci.">
        <title>Complete genome sequence of 'Halanaeroarchaeum sulfurireducens' M27-SA2, a sulfur-reducing and acetate-oxidizing haloarchaeon from the deep-sea hypersaline anoxic lake Medee.</title>
        <authorList>
            <person name="Messina E."/>
            <person name="Sorokin D.Y."/>
            <person name="Kublanov I.V."/>
            <person name="Toshchakov S."/>
            <person name="Lopatina A."/>
            <person name="Arcadi E."/>
            <person name="Smedile F."/>
            <person name="La Spada G."/>
            <person name="La Cono V."/>
            <person name="Yakimov M.M."/>
        </authorList>
    </citation>
    <scope>NUCLEOTIDE SEQUENCE [LARGE SCALE GENOMIC DNA]</scope>
    <source>
        <strain evidence="4 5">M27-SA2</strain>
    </source>
</reference>
<protein>
    <recommendedName>
        <fullName evidence="2">EamA domain-containing protein</fullName>
    </recommendedName>
</protein>
<dbReference type="KEGG" id="hsf:HLASA_0383"/>
<dbReference type="GO" id="GO:0016020">
    <property type="term" value="C:membrane"/>
    <property type="evidence" value="ECO:0007669"/>
    <property type="project" value="InterPro"/>
</dbReference>
<dbReference type="EMBL" id="CP011564">
    <property type="protein sequence ID" value="ALG81292.1"/>
    <property type="molecule type" value="Genomic_DNA"/>
</dbReference>
<feature type="transmembrane region" description="Helical" evidence="1">
    <location>
        <begin position="157"/>
        <end position="177"/>
    </location>
</feature>
<dbReference type="Proteomes" id="UP000069906">
    <property type="component" value="Chromosome"/>
</dbReference>
<dbReference type="InterPro" id="IPR000620">
    <property type="entry name" value="EamA_dom"/>
</dbReference>
<reference evidence="5" key="2">
    <citation type="submission" date="2015-05" db="EMBL/GenBank/DDBJ databases">
        <title>Complete genome sequence of Halanaeroarchaeum sulfurireducens type strain M27-SA2, a sulfate-reducer haloarchaeon from marine anoxic lake Medee.</title>
        <authorList>
            <person name="Messina E."/>
            <person name="Kublanov I.V."/>
            <person name="Toshchakov S."/>
            <person name="Arcadi E."/>
            <person name="La Spada G."/>
            <person name="La Cono V."/>
            <person name="Yakimov M.M."/>
        </authorList>
    </citation>
    <scope>NUCLEOTIDE SEQUENCE [LARGE SCALE GENOMIC DNA]</scope>
    <source>
        <strain evidence="5">M27-SA2</strain>
    </source>
</reference>
<accession>A0A0F7P9K8</accession>
<dbReference type="PANTHER" id="PTHR22911">
    <property type="entry name" value="ACYL-MALONYL CONDENSING ENZYME-RELATED"/>
    <property type="match status" value="1"/>
</dbReference>
<feature type="transmembrane region" description="Helical" evidence="1">
    <location>
        <begin position="221"/>
        <end position="242"/>
    </location>
</feature>
<keyword evidence="1" id="KW-0472">Membrane</keyword>
<dbReference type="RefSeq" id="WP_050047712.1">
    <property type="nucleotide sequence ID" value="NZ_CP008874.1"/>
</dbReference>
<dbReference type="AlphaFoldDB" id="A0A0F7P9K8"/>
<dbReference type="KEGG" id="hsu:HLASF_0384"/>
<dbReference type="HOGENOM" id="CLU_926274_0_0_2"/>
<keyword evidence="6" id="KW-1185">Reference proteome</keyword>
<dbReference type="GeneID" id="26009751"/>
<feature type="transmembrane region" description="Helical" evidence="1">
    <location>
        <begin position="96"/>
        <end position="120"/>
    </location>
</feature>
<organism evidence="3 6">
    <name type="scientific">Halanaeroarchaeum sulfurireducens</name>
    <dbReference type="NCBI Taxonomy" id="1604004"/>
    <lineage>
        <taxon>Archaea</taxon>
        <taxon>Methanobacteriati</taxon>
        <taxon>Methanobacteriota</taxon>
        <taxon>Stenosarchaea group</taxon>
        <taxon>Halobacteria</taxon>
        <taxon>Halobacteriales</taxon>
        <taxon>Halobacteriaceae</taxon>
        <taxon>Halanaeroarchaeum</taxon>
    </lineage>
</organism>
<evidence type="ECO:0000259" key="2">
    <source>
        <dbReference type="Pfam" id="PF00892"/>
    </source>
</evidence>
<feature type="transmembrane region" description="Helical" evidence="1">
    <location>
        <begin position="6"/>
        <end position="23"/>
    </location>
</feature>
<evidence type="ECO:0000313" key="6">
    <source>
        <dbReference type="Proteomes" id="UP000069906"/>
    </source>
</evidence>
<keyword evidence="1" id="KW-1133">Transmembrane helix</keyword>
<feature type="transmembrane region" description="Helical" evidence="1">
    <location>
        <begin position="65"/>
        <end position="84"/>
    </location>
</feature>
<evidence type="ECO:0000313" key="3">
    <source>
        <dbReference type="EMBL" id="AKH96890.1"/>
    </source>
</evidence>
<feature type="transmembrane region" description="Helical" evidence="1">
    <location>
        <begin position="35"/>
        <end position="59"/>
    </location>
</feature>
<dbReference type="Pfam" id="PF00892">
    <property type="entry name" value="EamA"/>
    <property type="match status" value="2"/>
</dbReference>
<reference evidence="3 6" key="1">
    <citation type="journal article" date="2015" name="ISME J.">
        <title>Elemental sulfur and acetate can support life of a novel strictly anaerobic haloarchaeon.</title>
        <authorList>
            <person name="Sorokin D.Y."/>
            <person name="Kublanov I.V."/>
            <person name="Gavrilov S.N."/>
            <person name="Rojo D."/>
            <person name="Roman P."/>
            <person name="Golyshin P.N."/>
            <person name="Slepak V.Z."/>
            <person name="Smedile F."/>
            <person name="Ferrer M."/>
            <person name="Messina E."/>
            <person name="La Cono V."/>
            <person name="Yakimov M.M."/>
        </authorList>
    </citation>
    <scope>NUCLEOTIDE SEQUENCE [LARGE SCALE GENOMIC DNA]</scope>
    <source>
        <strain evidence="3 6">HSR2</strain>
    </source>
</reference>
<feature type="transmembrane region" description="Helical" evidence="1">
    <location>
        <begin position="275"/>
        <end position="294"/>
    </location>
</feature>
<sequence>MPGTAVYALALLPAVIWGFTPILSKRGLAGGGSSLQASLVVVVVTTTLYGLVVVVTVGWDTFLDLPPAAVVLFLLAGVVGAALARMANFTGIDRVGATITTATVSIRPLFTTILAVTLLGEHVGPFTVVGIVVLVGGLVTLTLSRGGDLSGWSTRDLLFPLSAAVFFAVGNVARRYGLVTFPDVTVLEAVALNEVGSLLALTVYAVAAGRHDVLGAPRRTYAYFVGSGGLSAVAMLSLFAALQAERVAIVDPLSATAPLFATLFAAVLLRDLEQVTRGVVAGATLVTVGVALITSV</sequence>
<dbReference type="EMBL" id="CP008874">
    <property type="protein sequence ID" value="AKH96890.1"/>
    <property type="molecule type" value="Genomic_DNA"/>
</dbReference>
<feature type="transmembrane region" description="Helical" evidence="1">
    <location>
        <begin position="248"/>
        <end position="268"/>
    </location>
</feature>
<feature type="transmembrane region" description="Helical" evidence="1">
    <location>
        <begin position="126"/>
        <end position="145"/>
    </location>
</feature>
<dbReference type="PANTHER" id="PTHR22911:SF137">
    <property type="entry name" value="SOLUTE CARRIER FAMILY 35 MEMBER G2-RELATED"/>
    <property type="match status" value="1"/>
</dbReference>
<evidence type="ECO:0000313" key="5">
    <source>
        <dbReference type="Proteomes" id="UP000060390"/>
    </source>
</evidence>
<feature type="domain" description="EamA" evidence="2">
    <location>
        <begin position="158"/>
        <end position="294"/>
    </location>
</feature>
<dbReference type="OrthoDB" id="282690at2157"/>
<evidence type="ECO:0000313" key="4">
    <source>
        <dbReference type="EMBL" id="ALG81292.1"/>
    </source>
</evidence>
<evidence type="ECO:0000256" key="1">
    <source>
        <dbReference type="SAM" id="Phobius"/>
    </source>
</evidence>
<dbReference type="SUPFAM" id="SSF103481">
    <property type="entry name" value="Multidrug resistance efflux transporter EmrE"/>
    <property type="match status" value="2"/>
</dbReference>
<feature type="domain" description="EamA" evidence="2">
    <location>
        <begin position="7"/>
        <end position="141"/>
    </location>
</feature>
<name>A0A0F7P9K8_9EURY</name>
<dbReference type="STRING" id="1604004.HLASA_0383"/>
<proteinExistence type="predicted"/>